<evidence type="ECO:0000256" key="1">
    <source>
        <dbReference type="SAM" id="SignalP"/>
    </source>
</evidence>
<accession>A0A3A8EF36</accession>
<reference evidence="2 3" key="1">
    <citation type="submission" date="2018-09" db="EMBL/GenBank/DDBJ databases">
        <title>The draft genome of Acinetobacter spp. strains.</title>
        <authorList>
            <person name="Qin J."/>
            <person name="Feng Y."/>
            <person name="Zong Z."/>
        </authorList>
    </citation>
    <scope>NUCLEOTIDE SEQUENCE [LARGE SCALE GENOMIC DNA]</scope>
    <source>
        <strain evidence="2 3">WCHAc060012</strain>
    </source>
</reference>
<feature type="signal peptide" evidence="1">
    <location>
        <begin position="1"/>
        <end position="17"/>
    </location>
</feature>
<protein>
    <submittedName>
        <fullName evidence="2">Uncharacterized protein</fullName>
    </submittedName>
</protein>
<feature type="chain" id="PRO_5017479408" evidence="1">
    <location>
        <begin position="18"/>
        <end position="120"/>
    </location>
</feature>
<proteinExistence type="predicted"/>
<sequence>MKRLICVFLTVAFGVQAAVAASAQDYVRAVEKINDQYKKDTRDFFNTLDPMQRGFNAQQQQRFCAIVTKYADDLYAAADQNRTVIDRQYAGITKEDVKKQVLDAREMQMLKPYNVQCDWK</sequence>
<organism evidence="2 3">
    <name type="scientific">Acinetobacter tianfuensis</name>
    <dbReference type="NCBI Taxonomy" id="2419603"/>
    <lineage>
        <taxon>Bacteria</taxon>
        <taxon>Pseudomonadati</taxon>
        <taxon>Pseudomonadota</taxon>
        <taxon>Gammaproteobacteria</taxon>
        <taxon>Moraxellales</taxon>
        <taxon>Moraxellaceae</taxon>
        <taxon>Acinetobacter</taxon>
    </lineage>
</organism>
<evidence type="ECO:0000313" key="2">
    <source>
        <dbReference type="EMBL" id="RKG29460.1"/>
    </source>
</evidence>
<comment type="caution">
    <text evidence="2">The sequence shown here is derived from an EMBL/GenBank/DDBJ whole genome shotgun (WGS) entry which is preliminary data.</text>
</comment>
<dbReference type="OrthoDB" id="6711152at2"/>
<dbReference type="EMBL" id="RAXV01000041">
    <property type="protein sequence ID" value="RKG29460.1"/>
    <property type="molecule type" value="Genomic_DNA"/>
</dbReference>
<name>A0A3A8EF36_9GAMM</name>
<dbReference type="Proteomes" id="UP000282388">
    <property type="component" value="Unassembled WGS sequence"/>
</dbReference>
<keyword evidence="3" id="KW-1185">Reference proteome</keyword>
<dbReference type="RefSeq" id="WP_120403645.1">
    <property type="nucleotide sequence ID" value="NZ_RAXV01000041.1"/>
</dbReference>
<dbReference type="AlphaFoldDB" id="A0A3A8EF36"/>
<evidence type="ECO:0000313" key="3">
    <source>
        <dbReference type="Proteomes" id="UP000282388"/>
    </source>
</evidence>
<keyword evidence="1" id="KW-0732">Signal</keyword>
<gene>
    <name evidence="2" type="ORF">D7V32_15020</name>
</gene>